<gene>
    <name evidence="1" type="ORF">GPUH_LOCUS13574</name>
</gene>
<name>A0A183DXY3_9BILA</name>
<sequence>MPELVRAQSAVVLRPSYTTTIYRTRSVPDFSLYSRYTPRWPYRYYRDWDLYDDYWYDRYYYYSPLYRSTFFPRRYYYTDYTLNPYSFWYYPYSYWTRYKGYLSDYPSYYSRYYYYYDDYPRYRYSYYYPYRYSYYSPFDRYWLSSSYWDRRFRVSIVPVSLRSLELSTNSTQLLQWDLAVQSMND</sequence>
<reference evidence="1 2" key="2">
    <citation type="submission" date="2018-11" db="EMBL/GenBank/DDBJ databases">
        <authorList>
            <consortium name="Pathogen Informatics"/>
        </authorList>
    </citation>
    <scope>NUCLEOTIDE SEQUENCE [LARGE SCALE GENOMIC DNA]</scope>
</reference>
<dbReference type="AlphaFoldDB" id="A0A183DXY3"/>
<dbReference type="WBParaSite" id="GPUH_0001358901-mRNA-1">
    <property type="protein sequence ID" value="GPUH_0001358901-mRNA-1"/>
    <property type="gene ID" value="GPUH_0001358901"/>
</dbReference>
<dbReference type="EMBL" id="UYRT01080351">
    <property type="protein sequence ID" value="VDN22569.1"/>
    <property type="molecule type" value="Genomic_DNA"/>
</dbReference>
<keyword evidence="2" id="KW-1185">Reference proteome</keyword>
<dbReference type="Proteomes" id="UP000271098">
    <property type="component" value="Unassembled WGS sequence"/>
</dbReference>
<proteinExistence type="predicted"/>
<evidence type="ECO:0000313" key="3">
    <source>
        <dbReference type="WBParaSite" id="GPUH_0001358901-mRNA-1"/>
    </source>
</evidence>
<evidence type="ECO:0000313" key="2">
    <source>
        <dbReference type="Proteomes" id="UP000271098"/>
    </source>
</evidence>
<dbReference type="OrthoDB" id="5871457at2759"/>
<protein>
    <submittedName>
        <fullName evidence="1 3">Uncharacterized protein</fullName>
    </submittedName>
</protein>
<organism evidence="3">
    <name type="scientific">Gongylonema pulchrum</name>
    <dbReference type="NCBI Taxonomy" id="637853"/>
    <lineage>
        <taxon>Eukaryota</taxon>
        <taxon>Metazoa</taxon>
        <taxon>Ecdysozoa</taxon>
        <taxon>Nematoda</taxon>
        <taxon>Chromadorea</taxon>
        <taxon>Rhabditida</taxon>
        <taxon>Spirurina</taxon>
        <taxon>Spiruromorpha</taxon>
        <taxon>Spiruroidea</taxon>
        <taxon>Gongylonematidae</taxon>
        <taxon>Gongylonema</taxon>
    </lineage>
</organism>
<evidence type="ECO:0000313" key="1">
    <source>
        <dbReference type="EMBL" id="VDN22569.1"/>
    </source>
</evidence>
<reference evidence="3" key="1">
    <citation type="submission" date="2016-06" db="UniProtKB">
        <authorList>
            <consortium name="WormBaseParasite"/>
        </authorList>
    </citation>
    <scope>IDENTIFICATION</scope>
</reference>
<accession>A0A183DXY3</accession>